<protein>
    <submittedName>
        <fullName evidence="3">Uncharacterized protein LOC107264077</fullName>
    </submittedName>
</protein>
<dbReference type="GeneID" id="107264077"/>
<keyword evidence="2" id="KW-1185">Reference proteome</keyword>
<name>A0AAJ7FE83_CEPCN</name>
<evidence type="ECO:0000313" key="2">
    <source>
        <dbReference type="Proteomes" id="UP000694920"/>
    </source>
</evidence>
<feature type="chain" id="PRO_5042533417" evidence="1">
    <location>
        <begin position="18"/>
        <end position="831"/>
    </location>
</feature>
<evidence type="ECO:0000313" key="3">
    <source>
        <dbReference type="RefSeq" id="XP_015587433.1"/>
    </source>
</evidence>
<organism evidence="2 3">
    <name type="scientific">Cephus cinctus</name>
    <name type="common">Wheat stem sawfly</name>
    <dbReference type="NCBI Taxonomy" id="211228"/>
    <lineage>
        <taxon>Eukaryota</taxon>
        <taxon>Metazoa</taxon>
        <taxon>Ecdysozoa</taxon>
        <taxon>Arthropoda</taxon>
        <taxon>Hexapoda</taxon>
        <taxon>Insecta</taxon>
        <taxon>Pterygota</taxon>
        <taxon>Neoptera</taxon>
        <taxon>Endopterygota</taxon>
        <taxon>Hymenoptera</taxon>
        <taxon>Cephoidea</taxon>
        <taxon>Cephidae</taxon>
        <taxon>Cephus</taxon>
    </lineage>
</organism>
<dbReference type="KEGG" id="ccin:107264077"/>
<reference evidence="3" key="1">
    <citation type="submission" date="2025-08" db="UniProtKB">
        <authorList>
            <consortium name="RefSeq"/>
        </authorList>
    </citation>
    <scope>IDENTIFICATION</scope>
</reference>
<gene>
    <name evidence="3" type="primary">LOC107264077</name>
</gene>
<dbReference type="RefSeq" id="XP_015587433.1">
    <property type="nucleotide sequence ID" value="XM_015731947.2"/>
</dbReference>
<accession>A0AAJ7FE83</accession>
<dbReference type="Proteomes" id="UP000694920">
    <property type="component" value="Unplaced"/>
</dbReference>
<evidence type="ECO:0000256" key="1">
    <source>
        <dbReference type="SAM" id="SignalP"/>
    </source>
</evidence>
<dbReference type="AlphaFoldDB" id="A0AAJ7FE83"/>
<feature type="signal peptide" evidence="1">
    <location>
        <begin position="1"/>
        <end position="17"/>
    </location>
</feature>
<keyword evidence="1" id="KW-0732">Signal</keyword>
<proteinExistence type="predicted"/>
<sequence>MQSFLYIVVIGVLAVNAQENAQRNVPSSLLECYNNTYLLEKDSRLPHNINTLIAILRKIENTAGLNMDLRGLSVALLHRFRQDGIERNHRVQAQNGITPYAPNGLQFYRGAATLRLIPGNAVTFPNNSLSDVERCTLHFMLSSSIEIIERGDEATTCRVTNNLYRNERSVNEESESNTENIIIDDVETLSPEQLEIMKSNNGERKMNTVDPNWLYPELPPNHPDSAKVMAIITPSRCPVENGVIKTPWGAVAGGPLLAGIAAALQPQTVSLSSLLREELIEKGYDSAATLDNKWIATFAGDLAEVALVQGPDKPDKILSVGVNGNWNSTALPKWYFLSTNENLEFTTAEIRGDLDGLILANYVASWYSRTSTIRLSQILDMYYSPRGVFNSTIRACNRRTLLTSVAPNATIAAQAYIASLLLSEDVATATIDPARIETFVTYSTNQLLNYIPTSMNSDLTCTITDAYNDINRASVDLTIILDTNWPFSSIQPILGNLLESIEVGMFNSNFTLINAFNGSIMIDSSNSILNFYNFNSSNYQNHTTGFDLAKTFETLRLLQTDKLNSEQRLGIGGRSSDIVLIIPYTSTVSETDKQYCLEQLRTMREEVPDATILFLTYGSKDRWSDLVFNPSTDIFAITSGDTTSSLEPIGNLVARIKRNQKRLINSQCGANFVSSGSSNSFIDYVEPSGVNFYRLHPNYFFTAESSNLPTVKVQGAGWGTLTVCTSRNVLHVNTTEALAAASCTSVTSNTYSFTVSCPDASVIHQCQPLYVAVFGNVSSSSSYQCTDASVCRFPDMLKYTFSYENLLCRSGASSFAKPVILILSIICFYFY</sequence>